<dbReference type="Proteomes" id="UP000199400">
    <property type="component" value="Unassembled WGS sequence"/>
</dbReference>
<feature type="compositionally biased region" description="Low complexity" evidence="1">
    <location>
        <begin position="46"/>
        <end position="92"/>
    </location>
</feature>
<keyword evidence="4" id="KW-1185">Reference proteome</keyword>
<sequence>MTRTHSTHIILTLSALLLGAGACTPNGDLGDYTGSDDETNGKADTTTDPTNGLSSTTTTTGMTASESSPSDPSTTTTTDTTTDSTSTTTTTTGGIEPGGANPCGSCAEGEYCYWQPADQPECADTQCKAIPQECASCFAAPLECDPATMMSCAFSRCYMEQFEKVELADDGVVVVHCGLWADTGCGS</sequence>
<feature type="region of interest" description="Disordered" evidence="1">
    <location>
        <begin position="31"/>
        <end position="96"/>
    </location>
</feature>
<feature type="signal peptide" evidence="2">
    <location>
        <begin position="1"/>
        <end position="22"/>
    </location>
</feature>
<organism evidence="3 4">
    <name type="scientific">Nannocystis exedens</name>
    <dbReference type="NCBI Taxonomy" id="54"/>
    <lineage>
        <taxon>Bacteria</taxon>
        <taxon>Pseudomonadati</taxon>
        <taxon>Myxococcota</taxon>
        <taxon>Polyangia</taxon>
        <taxon>Nannocystales</taxon>
        <taxon>Nannocystaceae</taxon>
        <taxon>Nannocystis</taxon>
    </lineage>
</organism>
<name>A0A1I2DXJ7_9BACT</name>
<evidence type="ECO:0000313" key="3">
    <source>
        <dbReference type="EMBL" id="SFE84953.1"/>
    </source>
</evidence>
<evidence type="ECO:0000256" key="1">
    <source>
        <dbReference type="SAM" id="MobiDB-lite"/>
    </source>
</evidence>
<feature type="chain" id="PRO_5011600702" evidence="2">
    <location>
        <begin position="23"/>
        <end position="187"/>
    </location>
</feature>
<dbReference type="AlphaFoldDB" id="A0A1I2DXJ7"/>
<evidence type="ECO:0000256" key="2">
    <source>
        <dbReference type="SAM" id="SignalP"/>
    </source>
</evidence>
<reference evidence="4" key="1">
    <citation type="submission" date="2016-10" db="EMBL/GenBank/DDBJ databases">
        <authorList>
            <person name="Varghese N."/>
            <person name="Submissions S."/>
        </authorList>
    </citation>
    <scope>NUCLEOTIDE SEQUENCE [LARGE SCALE GENOMIC DNA]</scope>
    <source>
        <strain evidence="4">ATCC 25963</strain>
    </source>
</reference>
<dbReference type="PROSITE" id="PS51257">
    <property type="entry name" value="PROKAR_LIPOPROTEIN"/>
    <property type="match status" value="1"/>
</dbReference>
<evidence type="ECO:0000313" key="4">
    <source>
        <dbReference type="Proteomes" id="UP000199400"/>
    </source>
</evidence>
<dbReference type="RefSeq" id="WP_143140964.1">
    <property type="nucleotide sequence ID" value="NZ_FOMX01000021.1"/>
</dbReference>
<keyword evidence="2" id="KW-0732">Signal</keyword>
<gene>
    <name evidence="3" type="ORF">SAMN02745121_05763</name>
</gene>
<dbReference type="EMBL" id="FOMX01000021">
    <property type="protein sequence ID" value="SFE84953.1"/>
    <property type="molecule type" value="Genomic_DNA"/>
</dbReference>
<protein>
    <submittedName>
        <fullName evidence="3">Uncharacterized protein</fullName>
    </submittedName>
</protein>
<proteinExistence type="predicted"/>
<accession>A0A1I2DXJ7</accession>